<accession>A0A8J6TZR3</accession>
<proteinExistence type="predicted"/>
<dbReference type="Proteomes" id="UP000652681">
    <property type="component" value="Unassembled WGS sequence"/>
</dbReference>
<reference evidence="1" key="1">
    <citation type="submission" date="2020-09" db="EMBL/GenBank/DDBJ databases">
        <title>Taishania pollutisoli gen. nov., sp. nov., Isolated from Tetrabromobisphenol A-Contaminated Soil.</title>
        <authorList>
            <person name="Chen Q."/>
        </authorList>
    </citation>
    <scope>NUCLEOTIDE SEQUENCE</scope>
    <source>
        <strain evidence="1">CZZ-1</strain>
    </source>
</reference>
<dbReference type="InterPro" id="IPR025634">
    <property type="entry name" value="DUF4292"/>
</dbReference>
<keyword evidence="2" id="KW-1185">Reference proteome</keyword>
<evidence type="ECO:0000313" key="1">
    <source>
        <dbReference type="EMBL" id="MBC9812443.1"/>
    </source>
</evidence>
<dbReference type="Pfam" id="PF14125">
    <property type="entry name" value="DUF4292"/>
    <property type="match status" value="1"/>
</dbReference>
<dbReference type="EMBL" id="JACVEL010000004">
    <property type="protein sequence ID" value="MBC9812443.1"/>
    <property type="molecule type" value="Genomic_DNA"/>
</dbReference>
<evidence type="ECO:0000313" key="2">
    <source>
        <dbReference type="Proteomes" id="UP000652681"/>
    </source>
</evidence>
<sequence length="260" mass="29701">MKIWINILIGVLAIGSQSCARKLTEGHEKLPKVKEEELVAALDSISKSVPQFLSTKIDTKYTDNKQNISFKTSLKIQKDTAVNALITYAGIPIITAMVTTDSVKISNKKEKCYLLEDLNFFKNRFGVEFSYLNLEELLLGRPLNFNPGREYYLVPDPYNYILSTQKKLEDEGRVLISYYLSPDLKQLKKVEITSFKDEVSIAVHYPEYMTGDFFSSPKIITAEIKTPNNQILLSMTYDKVELNVPKEMIIVIPDSYEKCK</sequence>
<comment type="caution">
    <text evidence="1">The sequence shown here is derived from an EMBL/GenBank/DDBJ whole genome shotgun (WGS) entry which is preliminary data.</text>
</comment>
<dbReference type="RefSeq" id="WP_216714006.1">
    <property type="nucleotide sequence ID" value="NZ_JACVEL010000004.1"/>
</dbReference>
<protein>
    <submittedName>
        <fullName evidence="1">DUF4292 domain-containing protein</fullName>
    </submittedName>
</protein>
<organism evidence="1 2">
    <name type="scientific">Taishania pollutisoli</name>
    <dbReference type="NCBI Taxonomy" id="2766479"/>
    <lineage>
        <taxon>Bacteria</taxon>
        <taxon>Pseudomonadati</taxon>
        <taxon>Bacteroidota</taxon>
        <taxon>Flavobacteriia</taxon>
        <taxon>Flavobacteriales</taxon>
        <taxon>Crocinitomicaceae</taxon>
        <taxon>Taishania</taxon>
    </lineage>
</organism>
<gene>
    <name evidence="1" type="ORF">H9Y05_08155</name>
</gene>
<dbReference type="AlphaFoldDB" id="A0A8J6TZR3"/>
<name>A0A8J6TZR3_9FLAO</name>
<dbReference type="PROSITE" id="PS51257">
    <property type="entry name" value="PROKAR_LIPOPROTEIN"/>
    <property type="match status" value="1"/>
</dbReference>